<dbReference type="EMBL" id="JAUIZM010000001">
    <property type="protein sequence ID" value="KAK1403116.1"/>
    <property type="molecule type" value="Genomic_DNA"/>
</dbReference>
<keyword evidence="4 6" id="KW-1133">Transmembrane helix</keyword>
<feature type="transmembrane region" description="Helical" evidence="6">
    <location>
        <begin position="66"/>
        <end position="83"/>
    </location>
</feature>
<organism evidence="7 8">
    <name type="scientific">Heracleum sosnowskyi</name>
    <dbReference type="NCBI Taxonomy" id="360622"/>
    <lineage>
        <taxon>Eukaryota</taxon>
        <taxon>Viridiplantae</taxon>
        <taxon>Streptophyta</taxon>
        <taxon>Embryophyta</taxon>
        <taxon>Tracheophyta</taxon>
        <taxon>Spermatophyta</taxon>
        <taxon>Magnoliopsida</taxon>
        <taxon>eudicotyledons</taxon>
        <taxon>Gunneridae</taxon>
        <taxon>Pentapetalae</taxon>
        <taxon>asterids</taxon>
        <taxon>campanulids</taxon>
        <taxon>Apiales</taxon>
        <taxon>Apiaceae</taxon>
        <taxon>Apioideae</taxon>
        <taxon>apioid superclade</taxon>
        <taxon>Tordylieae</taxon>
        <taxon>Tordyliinae</taxon>
        <taxon>Heracleum</taxon>
    </lineage>
</organism>
<feature type="transmembrane region" description="Helical" evidence="6">
    <location>
        <begin position="197"/>
        <end position="216"/>
    </location>
</feature>
<dbReference type="GO" id="GO:0005802">
    <property type="term" value="C:trans-Golgi network"/>
    <property type="evidence" value="ECO:0007669"/>
    <property type="project" value="TreeGrafter"/>
</dbReference>
<dbReference type="PRINTS" id="PR00447">
    <property type="entry name" value="NATRESASSCMP"/>
</dbReference>
<name>A0AAD8JG74_9APIA</name>
<dbReference type="GO" id="GO:0034755">
    <property type="term" value="P:iron ion transmembrane transport"/>
    <property type="evidence" value="ECO:0007669"/>
    <property type="project" value="TreeGrafter"/>
</dbReference>
<protein>
    <submittedName>
        <fullName evidence="7">Natural resistance associated macrophage protein3</fullName>
    </submittedName>
</protein>
<dbReference type="GO" id="GO:0015086">
    <property type="term" value="F:cadmium ion transmembrane transporter activity"/>
    <property type="evidence" value="ECO:0007669"/>
    <property type="project" value="TreeGrafter"/>
</dbReference>
<evidence type="ECO:0000256" key="2">
    <source>
        <dbReference type="ARBA" id="ARBA00009965"/>
    </source>
</evidence>
<sequence>MCPVFTSGKKISYGLQRINKKNPSSTINLENCSNIIIEIAYVVNVNWNSFFFLFLENYGVRKLEAVFAVLISTMALSFAWMFVDTKPNGKELLVGLLVPKLGRKTIQKAVGIVGCVITPHNVYLHSALVQSRKVDPTKKGRVQEALNYYTIECSVAVFVMFVINLCVTTVFAKGFYNTKEANSLGLLNAGKFLQERYGGGVFPILYIWGIGLLAAGQGSTLTGTYAGQFIMEGFLQLGMRKWLRSLITRSCAIVPTMIVAYAAFILYLISHGNSWFSGLRTKRLGYTAK</sequence>
<dbReference type="GO" id="GO:0016020">
    <property type="term" value="C:membrane"/>
    <property type="evidence" value="ECO:0007669"/>
    <property type="project" value="UniProtKB-SubCell"/>
</dbReference>
<reference evidence="7" key="1">
    <citation type="submission" date="2023-02" db="EMBL/GenBank/DDBJ databases">
        <title>Genome of toxic invasive species Heracleum sosnowskyi carries increased number of genes despite the absence of recent whole-genome duplications.</title>
        <authorList>
            <person name="Schelkunov M."/>
            <person name="Shtratnikova V."/>
            <person name="Makarenko M."/>
            <person name="Klepikova A."/>
            <person name="Omelchenko D."/>
            <person name="Novikova G."/>
            <person name="Obukhova E."/>
            <person name="Bogdanov V."/>
            <person name="Penin A."/>
            <person name="Logacheva M."/>
        </authorList>
    </citation>
    <scope>NUCLEOTIDE SEQUENCE</scope>
    <source>
        <strain evidence="7">Hsosn_3</strain>
        <tissue evidence="7">Leaf</tissue>
    </source>
</reference>
<evidence type="ECO:0000256" key="3">
    <source>
        <dbReference type="ARBA" id="ARBA00022692"/>
    </source>
</evidence>
<feature type="transmembrane region" description="Helical" evidence="6">
    <location>
        <begin position="35"/>
        <end position="54"/>
    </location>
</feature>
<feature type="transmembrane region" description="Helical" evidence="6">
    <location>
        <begin position="251"/>
        <end position="269"/>
    </location>
</feature>
<evidence type="ECO:0000313" key="8">
    <source>
        <dbReference type="Proteomes" id="UP001237642"/>
    </source>
</evidence>
<dbReference type="Proteomes" id="UP001237642">
    <property type="component" value="Unassembled WGS sequence"/>
</dbReference>
<evidence type="ECO:0000313" key="7">
    <source>
        <dbReference type="EMBL" id="KAK1403116.1"/>
    </source>
</evidence>
<keyword evidence="5 6" id="KW-0472">Membrane</keyword>
<dbReference type="PANTHER" id="PTHR11706:SF86">
    <property type="entry name" value="METAL TRANSPORTER NRAMP2-LIKE"/>
    <property type="match status" value="1"/>
</dbReference>
<evidence type="ECO:0000256" key="1">
    <source>
        <dbReference type="ARBA" id="ARBA00004141"/>
    </source>
</evidence>
<comment type="similarity">
    <text evidence="2">Belongs to the NRAMP (TC 2.A.55) family.</text>
</comment>
<evidence type="ECO:0000256" key="4">
    <source>
        <dbReference type="ARBA" id="ARBA00022989"/>
    </source>
</evidence>
<proteinExistence type="inferred from homology"/>
<dbReference type="Pfam" id="PF01566">
    <property type="entry name" value="Nramp"/>
    <property type="match status" value="1"/>
</dbReference>
<keyword evidence="3 6" id="KW-0812">Transmembrane</keyword>
<comment type="subcellular location">
    <subcellularLocation>
        <location evidence="1">Membrane</location>
        <topology evidence="1">Multi-pass membrane protein</topology>
    </subcellularLocation>
</comment>
<reference evidence="7" key="2">
    <citation type="submission" date="2023-05" db="EMBL/GenBank/DDBJ databases">
        <authorList>
            <person name="Schelkunov M.I."/>
        </authorList>
    </citation>
    <scope>NUCLEOTIDE SEQUENCE</scope>
    <source>
        <strain evidence="7">Hsosn_3</strain>
        <tissue evidence="7">Leaf</tissue>
    </source>
</reference>
<evidence type="ECO:0000256" key="5">
    <source>
        <dbReference type="ARBA" id="ARBA00023136"/>
    </source>
</evidence>
<dbReference type="AlphaFoldDB" id="A0AAD8JG74"/>
<accession>A0AAD8JG74</accession>
<comment type="caution">
    <text evidence="7">The sequence shown here is derived from an EMBL/GenBank/DDBJ whole genome shotgun (WGS) entry which is preliminary data.</text>
</comment>
<keyword evidence="8" id="KW-1185">Reference proteome</keyword>
<dbReference type="InterPro" id="IPR001046">
    <property type="entry name" value="NRAMP_fam"/>
</dbReference>
<evidence type="ECO:0000256" key="6">
    <source>
        <dbReference type="SAM" id="Phobius"/>
    </source>
</evidence>
<dbReference type="PANTHER" id="PTHR11706">
    <property type="entry name" value="SOLUTE CARRIER PROTEIN FAMILY 11 MEMBER"/>
    <property type="match status" value="1"/>
</dbReference>
<feature type="transmembrane region" description="Helical" evidence="6">
    <location>
        <begin position="155"/>
        <end position="176"/>
    </location>
</feature>
<gene>
    <name evidence="7" type="ORF">POM88_002721</name>
</gene>
<dbReference type="GO" id="GO:0005384">
    <property type="term" value="F:manganese ion transmembrane transporter activity"/>
    <property type="evidence" value="ECO:0007669"/>
    <property type="project" value="TreeGrafter"/>
</dbReference>